<dbReference type="WBParaSite" id="HDID_0000644501-mRNA-1">
    <property type="protein sequence ID" value="HDID_0000644501-mRNA-1"/>
    <property type="gene ID" value="HDID_0000644501"/>
</dbReference>
<organism evidence="1">
    <name type="scientific">Hymenolepis diminuta</name>
    <name type="common">Rat tapeworm</name>
    <dbReference type="NCBI Taxonomy" id="6216"/>
    <lineage>
        <taxon>Eukaryota</taxon>
        <taxon>Metazoa</taxon>
        <taxon>Spiralia</taxon>
        <taxon>Lophotrochozoa</taxon>
        <taxon>Platyhelminthes</taxon>
        <taxon>Cestoda</taxon>
        <taxon>Eucestoda</taxon>
        <taxon>Cyclophyllidea</taxon>
        <taxon>Hymenolepididae</taxon>
        <taxon>Hymenolepis</taxon>
    </lineage>
</organism>
<reference evidence="1" key="1">
    <citation type="submission" date="2017-02" db="UniProtKB">
        <authorList>
            <consortium name="WormBaseParasite"/>
        </authorList>
    </citation>
    <scope>IDENTIFICATION</scope>
</reference>
<dbReference type="AlphaFoldDB" id="A0A0R3SND0"/>
<protein>
    <submittedName>
        <fullName evidence="1">Fibronectin type-III domain-containing protein</fullName>
    </submittedName>
</protein>
<evidence type="ECO:0000313" key="1">
    <source>
        <dbReference type="WBParaSite" id="HDID_0000644501-mRNA-1"/>
    </source>
</evidence>
<name>A0A0R3SND0_HYMDI</name>
<sequence>LLNPSELLLKWIPPIMPDEEIPRYQVIYVSKGVGIVERTLESKLTIPLEPNASHVNAIVRTLMPSDAGRDERHKGLNECQFHLNLTDKRAIFHHLAINPYTIATEIRGKCVKLIVLRDIRNESSEVVSIDR</sequence>
<proteinExistence type="predicted"/>
<accession>A0A0R3SND0</accession>